<sequence length="90" mass="10408">MFLVSKDADVSAVDGNQFASLVRRLLFLWLSGSGSESVRYAKEEELEKNEMENLSLGKLWKIFLRDEDVCVLIDVGLYWSLDLFENIMRD</sequence>
<dbReference type="Proteomes" id="UP000274131">
    <property type="component" value="Unassembled WGS sequence"/>
</dbReference>
<reference evidence="3" key="1">
    <citation type="submission" date="2017-02" db="UniProtKB">
        <authorList>
            <consortium name="WormBaseParasite"/>
        </authorList>
    </citation>
    <scope>IDENTIFICATION</scope>
</reference>
<evidence type="ECO:0000313" key="1">
    <source>
        <dbReference type="EMBL" id="VDD85456.1"/>
    </source>
</evidence>
<dbReference type="EMBL" id="UXUI01001521">
    <property type="protein sequence ID" value="VDD85456.1"/>
    <property type="molecule type" value="Genomic_DNA"/>
</dbReference>
<keyword evidence="2" id="KW-1185">Reference proteome</keyword>
<evidence type="ECO:0000313" key="3">
    <source>
        <dbReference type="WBParaSite" id="EVEC_0000087501-mRNA-1"/>
    </source>
</evidence>
<accession>A0A0N4UU34</accession>
<dbReference type="WBParaSite" id="EVEC_0000087501-mRNA-1">
    <property type="protein sequence ID" value="EVEC_0000087501-mRNA-1"/>
    <property type="gene ID" value="EVEC_0000087501"/>
</dbReference>
<organism evidence="3">
    <name type="scientific">Enterobius vermicularis</name>
    <name type="common">Human pinworm</name>
    <dbReference type="NCBI Taxonomy" id="51028"/>
    <lineage>
        <taxon>Eukaryota</taxon>
        <taxon>Metazoa</taxon>
        <taxon>Ecdysozoa</taxon>
        <taxon>Nematoda</taxon>
        <taxon>Chromadorea</taxon>
        <taxon>Rhabditida</taxon>
        <taxon>Spirurina</taxon>
        <taxon>Oxyuridomorpha</taxon>
        <taxon>Oxyuroidea</taxon>
        <taxon>Oxyuridae</taxon>
        <taxon>Enterobius</taxon>
    </lineage>
</organism>
<dbReference type="AlphaFoldDB" id="A0A0N4UU34"/>
<gene>
    <name evidence="1" type="ORF">EVEC_LOCUS599</name>
</gene>
<protein>
    <submittedName>
        <fullName evidence="1 3">Uncharacterized protein</fullName>
    </submittedName>
</protein>
<reference evidence="1 2" key="2">
    <citation type="submission" date="2018-10" db="EMBL/GenBank/DDBJ databases">
        <authorList>
            <consortium name="Pathogen Informatics"/>
        </authorList>
    </citation>
    <scope>NUCLEOTIDE SEQUENCE [LARGE SCALE GENOMIC DNA]</scope>
</reference>
<name>A0A0N4UU34_ENTVE</name>
<evidence type="ECO:0000313" key="2">
    <source>
        <dbReference type="Proteomes" id="UP000274131"/>
    </source>
</evidence>
<proteinExistence type="predicted"/>